<dbReference type="AlphaFoldDB" id="A0A1Y6D5N8"/>
<organism evidence="3 4">
    <name type="scientific">Methylomagnum ishizawai</name>
    <dbReference type="NCBI Taxonomy" id="1760988"/>
    <lineage>
        <taxon>Bacteria</taxon>
        <taxon>Pseudomonadati</taxon>
        <taxon>Pseudomonadota</taxon>
        <taxon>Gammaproteobacteria</taxon>
        <taxon>Methylococcales</taxon>
        <taxon>Methylococcaceae</taxon>
        <taxon>Methylomagnum</taxon>
    </lineage>
</organism>
<evidence type="ECO:0000256" key="1">
    <source>
        <dbReference type="SAM" id="MobiDB-lite"/>
    </source>
</evidence>
<dbReference type="EMBL" id="FXAM01000007">
    <property type="protein sequence ID" value="SMF97898.1"/>
    <property type="molecule type" value="Genomic_DNA"/>
</dbReference>
<accession>A0A1Y6D5N8</accession>
<dbReference type="EMBL" id="FXAM01000007">
    <property type="protein sequence ID" value="SMF97916.1"/>
    <property type="molecule type" value="Genomic_DNA"/>
</dbReference>
<feature type="region of interest" description="Disordered" evidence="1">
    <location>
        <begin position="46"/>
        <end position="87"/>
    </location>
</feature>
<feature type="compositionally biased region" description="Basic and acidic residues" evidence="1">
    <location>
        <begin position="50"/>
        <end position="87"/>
    </location>
</feature>
<evidence type="ECO:0000313" key="2">
    <source>
        <dbReference type="EMBL" id="SMF97898.1"/>
    </source>
</evidence>
<protein>
    <submittedName>
        <fullName evidence="3">Uncharacterized protein</fullName>
    </submittedName>
</protein>
<evidence type="ECO:0000313" key="4">
    <source>
        <dbReference type="Proteomes" id="UP000192923"/>
    </source>
</evidence>
<dbReference type="STRING" id="1760988.SAMN02949497_4754"/>
<dbReference type="Proteomes" id="UP000192923">
    <property type="component" value="Unassembled WGS sequence"/>
</dbReference>
<dbReference type="RefSeq" id="WP_085216900.1">
    <property type="nucleotide sequence ID" value="NZ_FXAM01000007.1"/>
</dbReference>
<sequence>MAQKESDKTVMDKFWEGAQKAAQSAFADIGNTYQAFLVRDSTFGALHGAAPEHDKPHSSPEIAKREAEKQYSEPEAPERAPDIEPER</sequence>
<gene>
    <name evidence="2" type="ORF">SAMN02949497_4754</name>
    <name evidence="3" type="ORF">SAMN02949497_4774</name>
</gene>
<reference evidence="3 4" key="1">
    <citation type="submission" date="2016-12" db="EMBL/GenBank/DDBJ databases">
        <authorList>
            <person name="Song W.-J."/>
            <person name="Kurnit D.M."/>
        </authorList>
    </citation>
    <scope>NUCLEOTIDE SEQUENCE [LARGE SCALE GENOMIC DNA]</scope>
    <source>
        <strain evidence="3 4">175</strain>
    </source>
</reference>
<proteinExistence type="predicted"/>
<keyword evidence="4" id="KW-1185">Reference proteome</keyword>
<evidence type="ECO:0000313" key="3">
    <source>
        <dbReference type="EMBL" id="SMF97916.1"/>
    </source>
</evidence>
<name>A0A1Y6D5N8_9GAMM</name>